<evidence type="ECO:0000313" key="3">
    <source>
        <dbReference type="Proteomes" id="UP001372834"/>
    </source>
</evidence>
<feature type="region of interest" description="Disordered" evidence="1">
    <location>
        <begin position="9"/>
        <end position="59"/>
    </location>
</feature>
<gene>
    <name evidence="2" type="ORF">RUM43_003748</name>
</gene>
<sequence length="114" mass="12490">MNDKVVYLKEKEAEMSTKKQERWNEERRDGETTVSLNHMQRDDWEGRRSGNRGNKGNGHYDKNGVVAAAAAGVVSDACVLASFFPELCLIGFINEGSGNYASTAGALTDSKPPH</sequence>
<feature type="compositionally biased region" description="Basic and acidic residues" evidence="1">
    <location>
        <begin position="39"/>
        <end position="48"/>
    </location>
</feature>
<protein>
    <submittedName>
        <fullName evidence="2">Uncharacterized protein</fullName>
    </submittedName>
</protein>
<evidence type="ECO:0000256" key="1">
    <source>
        <dbReference type="SAM" id="MobiDB-lite"/>
    </source>
</evidence>
<organism evidence="2 3">
    <name type="scientific">Polyplax serrata</name>
    <name type="common">Common mouse louse</name>
    <dbReference type="NCBI Taxonomy" id="468196"/>
    <lineage>
        <taxon>Eukaryota</taxon>
        <taxon>Metazoa</taxon>
        <taxon>Ecdysozoa</taxon>
        <taxon>Arthropoda</taxon>
        <taxon>Hexapoda</taxon>
        <taxon>Insecta</taxon>
        <taxon>Pterygota</taxon>
        <taxon>Neoptera</taxon>
        <taxon>Paraneoptera</taxon>
        <taxon>Psocodea</taxon>
        <taxon>Troctomorpha</taxon>
        <taxon>Phthiraptera</taxon>
        <taxon>Anoplura</taxon>
        <taxon>Polyplacidae</taxon>
        <taxon>Polyplax</taxon>
    </lineage>
</organism>
<dbReference type="AlphaFoldDB" id="A0AAN8PG01"/>
<dbReference type="Proteomes" id="UP001372834">
    <property type="component" value="Unassembled WGS sequence"/>
</dbReference>
<proteinExistence type="predicted"/>
<comment type="caution">
    <text evidence="2">The sequence shown here is derived from an EMBL/GenBank/DDBJ whole genome shotgun (WGS) entry which is preliminary data.</text>
</comment>
<name>A0AAN8PG01_POLSC</name>
<evidence type="ECO:0000313" key="2">
    <source>
        <dbReference type="EMBL" id="KAK6629927.1"/>
    </source>
</evidence>
<reference evidence="2 3" key="1">
    <citation type="submission" date="2023-10" db="EMBL/GenBank/DDBJ databases">
        <title>Genomes of two closely related lineages of the louse Polyplax serrata with different host specificities.</title>
        <authorList>
            <person name="Martinu J."/>
            <person name="Tarabai H."/>
            <person name="Stefka J."/>
            <person name="Hypsa V."/>
        </authorList>
    </citation>
    <scope>NUCLEOTIDE SEQUENCE [LARGE SCALE GENOMIC DNA]</scope>
    <source>
        <strain evidence="2">HR10_N</strain>
    </source>
</reference>
<dbReference type="EMBL" id="JAWJWE010000036">
    <property type="protein sequence ID" value="KAK6629927.1"/>
    <property type="molecule type" value="Genomic_DNA"/>
</dbReference>
<accession>A0AAN8PG01</accession>
<feature type="compositionally biased region" description="Basic and acidic residues" evidence="1">
    <location>
        <begin position="9"/>
        <end position="31"/>
    </location>
</feature>